<keyword evidence="2" id="KW-1185">Reference proteome</keyword>
<dbReference type="EMBL" id="HE806320">
    <property type="protein sequence ID" value="CCH61486.1"/>
    <property type="molecule type" value="Genomic_DNA"/>
</dbReference>
<evidence type="ECO:0000313" key="1">
    <source>
        <dbReference type="EMBL" id="CCH61486.1"/>
    </source>
</evidence>
<dbReference type="KEGG" id="tbl:TBLA_0E04320"/>
<dbReference type="SUPFAM" id="SSF53067">
    <property type="entry name" value="Actin-like ATPase domain"/>
    <property type="match status" value="2"/>
</dbReference>
<dbReference type="InParanoid" id="I2H534"/>
<dbReference type="Pfam" id="PF00022">
    <property type="entry name" value="Actin"/>
    <property type="match status" value="1"/>
</dbReference>
<name>I2H534_HENB6</name>
<dbReference type="FunCoup" id="I2H534">
    <property type="interactions" value="64"/>
</dbReference>
<dbReference type="InterPro" id="IPR004000">
    <property type="entry name" value="Actin"/>
</dbReference>
<evidence type="ECO:0000313" key="2">
    <source>
        <dbReference type="Proteomes" id="UP000002866"/>
    </source>
</evidence>
<dbReference type="GeneID" id="14496559"/>
<sequence>MNKIVVISVDTLYIKIGIAGKNHHAVKFKNPDNNTLIIQNAFIKVFRDILHKLPKDSSITLVEETFCSMKNKKNFCDILLKELECRYINFFPSCLMSCFAAGIENGIVVEIEQDYAAYIPIANYRILDQHIVMSKLTLNTPSNKDEDLDPQNLSKFFAIDDANEDDFDTDELPMNLALHKIKRLIPVDLRKILAENIIVVGSAVKNKHFETQLKALLLSLNMRYVPSTGPWVGGSLYSDKLSDSITSCECLITYDDYCLSSLPTTIPDWFDKKFTS</sequence>
<proteinExistence type="predicted"/>
<dbReference type="Proteomes" id="UP000002866">
    <property type="component" value="Chromosome 5"/>
</dbReference>
<reference evidence="1 2" key="1">
    <citation type="journal article" date="2011" name="Proc. Natl. Acad. Sci. U.S.A.">
        <title>Evolutionary erosion of yeast sex chromosomes by mating-type switching accidents.</title>
        <authorList>
            <person name="Gordon J.L."/>
            <person name="Armisen D."/>
            <person name="Proux-Wera E."/>
            <person name="Oheigeartaigh S.S."/>
            <person name="Byrne K.P."/>
            <person name="Wolfe K.H."/>
        </authorList>
    </citation>
    <scope>NUCLEOTIDE SEQUENCE [LARGE SCALE GENOMIC DNA]</scope>
    <source>
        <strain evidence="2">ATCC 34711 / CBS 6284 / DSM 70876 / NBRC 10599 / NRRL Y-10934 / UCD 77-7</strain>
    </source>
</reference>
<organism evidence="1 2">
    <name type="scientific">Henningerozyma blattae (strain ATCC 34711 / CBS 6284 / DSM 70876 / NBRC 10599 / NRRL Y-10934 / UCD 77-7)</name>
    <name type="common">Yeast</name>
    <name type="synonym">Tetrapisispora blattae</name>
    <dbReference type="NCBI Taxonomy" id="1071380"/>
    <lineage>
        <taxon>Eukaryota</taxon>
        <taxon>Fungi</taxon>
        <taxon>Dikarya</taxon>
        <taxon>Ascomycota</taxon>
        <taxon>Saccharomycotina</taxon>
        <taxon>Saccharomycetes</taxon>
        <taxon>Saccharomycetales</taxon>
        <taxon>Saccharomycetaceae</taxon>
        <taxon>Henningerozyma</taxon>
    </lineage>
</organism>
<dbReference type="OrthoDB" id="337660at2759"/>
<dbReference type="InterPro" id="IPR043129">
    <property type="entry name" value="ATPase_NBD"/>
</dbReference>
<accession>I2H534</accession>
<dbReference type="RefSeq" id="XP_004181005.1">
    <property type="nucleotide sequence ID" value="XM_004180957.1"/>
</dbReference>
<dbReference type="Gene3D" id="3.30.420.40">
    <property type="match status" value="1"/>
</dbReference>
<dbReference type="HOGENOM" id="CLU_085474_0_0_1"/>
<dbReference type="STRING" id="1071380.I2H534"/>
<gene>
    <name evidence="1" type="primary">TBLA0E04320</name>
    <name evidence="1" type="ORF">TBLA_0E04320</name>
</gene>
<dbReference type="eggNOG" id="ENOG502S8RP">
    <property type="taxonomic scope" value="Eukaryota"/>
</dbReference>
<protein>
    <submittedName>
        <fullName evidence="1">Uncharacterized protein</fullName>
    </submittedName>
</protein>
<dbReference type="AlphaFoldDB" id="I2H534"/>